<protein>
    <submittedName>
        <fullName evidence="2">Uncharacterized protein</fullName>
    </submittedName>
</protein>
<evidence type="ECO:0000313" key="3">
    <source>
        <dbReference type="Proteomes" id="UP000572817"/>
    </source>
</evidence>
<reference evidence="2" key="1">
    <citation type="submission" date="2020-04" db="EMBL/GenBank/DDBJ databases">
        <title>Genome Assembly and Annotation of Botryosphaeria dothidea sdau 11-99, a Latent Pathogen of Apple Fruit Ring Rot in China.</title>
        <authorList>
            <person name="Yu C."/>
            <person name="Diao Y."/>
            <person name="Lu Q."/>
            <person name="Zhao J."/>
            <person name="Cui S."/>
            <person name="Peng C."/>
            <person name="He B."/>
            <person name="Liu H."/>
        </authorList>
    </citation>
    <scope>NUCLEOTIDE SEQUENCE [LARGE SCALE GENOMIC DNA]</scope>
    <source>
        <strain evidence="2">Sdau11-99</strain>
    </source>
</reference>
<feature type="region of interest" description="Disordered" evidence="1">
    <location>
        <begin position="78"/>
        <end position="104"/>
    </location>
</feature>
<name>A0A8H4IS08_9PEZI</name>
<sequence>MSTRPERYYSGCPYYSVPDRAGVGNYYGERYYLDRDDWRHWCPDASLPDPGPPNCWSISGQQPFSGFRHYGPSRDYRVVSGGSSRPSGPPREDWTDWMDWAGSQ</sequence>
<dbReference type="AlphaFoldDB" id="A0A8H4IS08"/>
<organism evidence="2 3">
    <name type="scientific">Botryosphaeria dothidea</name>
    <dbReference type="NCBI Taxonomy" id="55169"/>
    <lineage>
        <taxon>Eukaryota</taxon>
        <taxon>Fungi</taxon>
        <taxon>Dikarya</taxon>
        <taxon>Ascomycota</taxon>
        <taxon>Pezizomycotina</taxon>
        <taxon>Dothideomycetes</taxon>
        <taxon>Dothideomycetes incertae sedis</taxon>
        <taxon>Botryosphaeriales</taxon>
        <taxon>Botryosphaeriaceae</taxon>
        <taxon>Botryosphaeria</taxon>
    </lineage>
</organism>
<evidence type="ECO:0000313" key="2">
    <source>
        <dbReference type="EMBL" id="KAF4306166.1"/>
    </source>
</evidence>
<proteinExistence type="predicted"/>
<evidence type="ECO:0000256" key="1">
    <source>
        <dbReference type="SAM" id="MobiDB-lite"/>
    </source>
</evidence>
<comment type="caution">
    <text evidence="2">The sequence shown here is derived from an EMBL/GenBank/DDBJ whole genome shotgun (WGS) entry which is preliminary data.</text>
</comment>
<dbReference type="EMBL" id="WWBZ02000033">
    <property type="protein sequence ID" value="KAF4306166.1"/>
    <property type="molecule type" value="Genomic_DNA"/>
</dbReference>
<gene>
    <name evidence="2" type="ORF">GTA08_BOTSDO04950</name>
</gene>
<keyword evidence="3" id="KW-1185">Reference proteome</keyword>
<accession>A0A8H4IS08</accession>
<dbReference type="Proteomes" id="UP000572817">
    <property type="component" value="Unassembled WGS sequence"/>
</dbReference>